<keyword evidence="3 7" id="KW-1133">Transmembrane helix</keyword>
<name>A0ABQ8FXR1_9PEZI</name>
<feature type="transmembrane region" description="Helical" evidence="7">
    <location>
        <begin position="63"/>
        <end position="85"/>
    </location>
</feature>
<reference evidence="9 10" key="1">
    <citation type="journal article" date="2021" name="Nat. Commun.">
        <title>Genetic determinants of endophytism in the Arabidopsis root mycobiome.</title>
        <authorList>
            <person name="Mesny F."/>
            <person name="Miyauchi S."/>
            <person name="Thiergart T."/>
            <person name="Pickel B."/>
            <person name="Atanasova L."/>
            <person name="Karlsson M."/>
            <person name="Huettel B."/>
            <person name="Barry K.W."/>
            <person name="Haridas S."/>
            <person name="Chen C."/>
            <person name="Bauer D."/>
            <person name="Andreopoulos W."/>
            <person name="Pangilinan J."/>
            <person name="LaButti K."/>
            <person name="Riley R."/>
            <person name="Lipzen A."/>
            <person name="Clum A."/>
            <person name="Drula E."/>
            <person name="Henrissat B."/>
            <person name="Kohler A."/>
            <person name="Grigoriev I.V."/>
            <person name="Martin F.M."/>
            <person name="Hacquard S."/>
        </authorList>
    </citation>
    <scope>NUCLEOTIDE SEQUENCE [LARGE SCALE GENOMIC DNA]</scope>
    <source>
        <strain evidence="9 10">MPI-SDFR-AT-0080</strain>
    </source>
</reference>
<feature type="transmembrane region" description="Helical" evidence="7">
    <location>
        <begin position="29"/>
        <end position="51"/>
    </location>
</feature>
<dbReference type="InterPro" id="IPR052337">
    <property type="entry name" value="SAT4-like"/>
</dbReference>
<dbReference type="Pfam" id="PF20684">
    <property type="entry name" value="Fung_rhodopsin"/>
    <property type="match status" value="2"/>
</dbReference>
<evidence type="ECO:0000313" key="10">
    <source>
        <dbReference type="Proteomes" id="UP000774617"/>
    </source>
</evidence>
<evidence type="ECO:0000256" key="7">
    <source>
        <dbReference type="SAM" id="Phobius"/>
    </source>
</evidence>
<dbReference type="EMBL" id="JAGTJR010000038">
    <property type="protein sequence ID" value="KAH7034019.1"/>
    <property type="molecule type" value="Genomic_DNA"/>
</dbReference>
<dbReference type="InterPro" id="IPR049326">
    <property type="entry name" value="Rhodopsin_dom_fungi"/>
</dbReference>
<evidence type="ECO:0000256" key="2">
    <source>
        <dbReference type="ARBA" id="ARBA00022692"/>
    </source>
</evidence>
<organism evidence="9 10">
    <name type="scientific">Macrophomina phaseolina</name>
    <dbReference type="NCBI Taxonomy" id="35725"/>
    <lineage>
        <taxon>Eukaryota</taxon>
        <taxon>Fungi</taxon>
        <taxon>Dikarya</taxon>
        <taxon>Ascomycota</taxon>
        <taxon>Pezizomycotina</taxon>
        <taxon>Dothideomycetes</taxon>
        <taxon>Dothideomycetes incertae sedis</taxon>
        <taxon>Botryosphaeriales</taxon>
        <taxon>Botryosphaeriaceae</taxon>
        <taxon>Macrophomina</taxon>
    </lineage>
</organism>
<dbReference type="PANTHER" id="PTHR33048:SF47">
    <property type="entry name" value="INTEGRAL MEMBRANE PROTEIN-RELATED"/>
    <property type="match status" value="1"/>
</dbReference>
<comment type="similarity">
    <text evidence="5">Belongs to the SAT4 family.</text>
</comment>
<feature type="transmembrane region" description="Helical" evidence="7">
    <location>
        <begin position="164"/>
        <end position="186"/>
    </location>
</feature>
<comment type="caution">
    <text evidence="9">The sequence shown here is derived from an EMBL/GenBank/DDBJ whole genome shotgun (WGS) entry which is preliminary data.</text>
</comment>
<comment type="subcellular location">
    <subcellularLocation>
        <location evidence="1">Membrane</location>
        <topology evidence="1">Multi-pass membrane protein</topology>
    </subcellularLocation>
</comment>
<keyword evidence="4 7" id="KW-0472">Membrane</keyword>
<evidence type="ECO:0000256" key="1">
    <source>
        <dbReference type="ARBA" id="ARBA00004141"/>
    </source>
</evidence>
<evidence type="ECO:0000313" key="9">
    <source>
        <dbReference type="EMBL" id="KAH7034019.1"/>
    </source>
</evidence>
<feature type="compositionally biased region" description="Polar residues" evidence="6">
    <location>
        <begin position="355"/>
        <end position="365"/>
    </location>
</feature>
<gene>
    <name evidence="9" type="ORF">B0J12DRAFT_703722</name>
</gene>
<sequence>MPQRDTIGASTPPPGVTPNFNDPKNTTHLALVANIVLPILATIVVLLRLYTKKFIVGVISFEDYAIILAGLLAWGFTIGIFLYLGVRYGLGTHEWDVPLLVYTNFLKGTNACYGLSIMSAKLSILSFYLRFSSFVYLYACRPMAMLWDPTITSGSCIDRNAFAIFYATANSVTDLIILFLPIFQFWKVDLPRRQKIGVSAIFMTGGLYDPVNPYQCTITNGTSRVSSISIVRLKLLTVNGIGALRDRTRLQDINMMWLTMELYIGIICACLPHAKPFLQYHFPQTLGSGFHSFPAATNSAGQPNCDRRSTLPSHNGLKEQVTQRVKRCDDEIPLEPMVNSVGDSIDESGQRERSTSSLRTPNQMV</sequence>
<proteinExistence type="inferred from homology"/>
<feature type="transmembrane region" description="Helical" evidence="7">
    <location>
        <begin position="127"/>
        <end position="144"/>
    </location>
</feature>
<evidence type="ECO:0000259" key="8">
    <source>
        <dbReference type="Pfam" id="PF20684"/>
    </source>
</evidence>
<feature type="domain" description="Rhodopsin" evidence="8">
    <location>
        <begin position="133"/>
        <end position="279"/>
    </location>
</feature>
<feature type="region of interest" description="Disordered" evidence="6">
    <location>
        <begin position="336"/>
        <end position="365"/>
    </location>
</feature>
<keyword evidence="10" id="KW-1185">Reference proteome</keyword>
<evidence type="ECO:0000256" key="5">
    <source>
        <dbReference type="ARBA" id="ARBA00038359"/>
    </source>
</evidence>
<evidence type="ECO:0000256" key="4">
    <source>
        <dbReference type="ARBA" id="ARBA00023136"/>
    </source>
</evidence>
<dbReference type="Proteomes" id="UP000774617">
    <property type="component" value="Unassembled WGS sequence"/>
</dbReference>
<evidence type="ECO:0000256" key="3">
    <source>
        <dbReference type="ARBA" id="ARBA00022989"/>
    </source>
</evidence>
<feature type="domain" description="Rhodopsin" evidence="8">
    <location>
        <begin position="47"/>
        <end position="132"/>
    </location>
</feature>
<dbReference type="PANTHER" id="PTHR33048">
    <property type="entry name" value="PTH11-LIKE INTEGRAL MEMBRANE PROTEIN (AFU_ORTHOLOGUE AFUA_5G11245)"/>
    <property type="match status" value="1"/>
</dbReference>
<keyword evidence="2 7" id="KW-0812">Transmembrane</keyword>
<protein>
    <recommendedName>
        <fullName evidence="8">Rhodopsin domain-containing protein</fullName>
    </recommendedName>
</protein>
<accession>A0ABQ8FXR1</accession>
<evidence type="ECO:0000256" key="6">
    <source>
        <dbReference type="SAM" id="MobiDB-lite"/>
    </source>
</evidence>